<evidence type="ECO:0000256" key="2">
    <source>
        <dbReference type="ARBA" id="ARBA00009320"/>
    </source>
</evidence>
<feature type="modified residue" description="N6-(pyridoxal phosphate)lysine" evidence="6">
    <location>
        <position position="240"/>
    </location>
</feature>
<dbReference type="Gene3D" id="3.30.470.10">
    <property type="match status" value="1"/>
</dbReference>
<dbReference type="Pfam" id="PF01063">
    <property type="entry name" value="Aminotran_4"/>
    <property type="match status" value="1"/>
</dbReference>
<dbReference type="InterPro" id="IPR033939">
    <property type="entry name" value="BCAT_family"/>
</dbReference>
<dbReference type="CDD" id="cd01557">
    <property type="entry name" value="BCAT_beta_family"/>
    <property type="match status" value="1"/>
</dbReference>
<keyword evidence="9" id="KW-0100">Branched-chain amino acid biosynthesis</keyword>
<dbReference type="Proteomes" id="UP000289738">
    <property type="component" value="Chromosome A02"/>
</dbReference>
<dbReference type="InterPro" id="IPR018300">
    <property type="entry name" value="Aminotrans_IV_CS"/>
</dbReference>
<comment type="catalytic activity">
    <reaction evidence="9">
        <text>L-isoleucine + 2-oxoglutarate = (S)-3-methyl-2-oxopentanoate + L-glutamate</text>
        <dbReference type="Rhea" id="RHEA:24801"/>
        <dbReference type="ChEBI" id="CHEBI:16810"/>
        <dbReference type="ChEBI" id="CHEBI:29985"/>
        <dbReference type="ChEBI" id="CHEBI:35146"/>
        <dbReference type="ChEBI" id="CHEBI:58045"/>
        <dbReference type="EC" id="2.6.1.42"/>
    </reaction>
</comment>
<dbReference type="InterPro" id="IPR001544">
    <property type="entry name" value="Aminotrans_IV"/>
</dbReference>
<dbReference type="Gene3D" id="3.20.10.10">
    <property type="entry name" value="D-amino Acid Aminotransferase, subunit A, domain 2"/>
    <property type="match status" value="1"/>
</dbReference>
<evidence type="ECO:0000256" key="7">
    <source>
        <dbReference type="RuleBase" id="RU004106"/>
    </source>
</evidence>
<dbReference type="GO" id="GO:0052656">
    <property type="term" value="F:L-isoleucine-2-oxoglutarate transaminase activity"/>
    <property type="evidence" value="ECO:0007669"/>
    <property type="project" value="RHEA"/>
</dbReference>
<comment type="caution">
    <text evidence="10">The sequence shown here is derived from an EMBL/GenBank/DDBJ whole genome shotgun (WGS) entry which is preliminary data.</text>
</comment>
<dbReference type="STRING" id="3818.A0A445E7P1"/>
<evidence type="ECO:0000256" key="3">
    <source>
        <dbReference type="ARBA" id="ARBA00022576"/>
    </source>
</evidence>
<name>A0A445E7P1_ARAHY</name>
<dbReference type="PIRSF" id="PIRSF006468">
    <property type="entry name" value="BCAT1"/>
    <property type="match status" value="1"/>
</dbReference>
<accession>A0A445E7P1</accession>
<dbReference type="GO" id="GO:0008652">
    <property type="term" value="P:amino acid biosynthetic process"/>
    <property type="evidence" value="ECO:0007669"/>
    <property type="project" value="UniProtKB-KW"/>
</dbReference>
<dbReference type="GO" id="GO:0052654">
    <property type="term" value="F:L-leucine-2-oxoglutarate transaminase activity"/>
    <property type="evidence" value="ECO:0007669"/>
    <property type="project" value="RHEA"/>
</dbReference>
<dbReference type="AlphaFoldDB" id="A0A445E7P1"/>
<evidence type="ECO:0000256" key="6">
    <source>
        <dbReference type="PIRSR" id="PIRSR006468-1"/>
    </source>
</evidence>
<keyword evidence="9" id="KW-0028">Amino-acid biosynthesis</keyword>
<keyword evidence="11" id="KW-1185">Reference proteome</keyword>
<keyword evidence="5 8" id="KW-0663">Pyridoxal phosphate</keyword>
<dbReference type="PANTHER" id="PTHR42825">
    <property type="entry name" value="AMINO ACID AMINOTRANSFERASE"/>
    <property type="match status" value="1"/>
</dbReference>
<dbReference type="InterPro" id="IPR043131">
    <property type="entry name" value="BCAT-like_N"/>
</dbReference>
<keyword evidence="4 9" id="KW-0808">Transferase</keyword>
<dbReference type="NCBIfam" id="TIGR01123">
    <property type="entry name" value="ilvE_II"/>
    <property type="match status" value="1"/>
</dbReference>
<dbReference type="GO" id="GO:0009082">
    <property type="term" value="P:branched-chain amino acid biosynthetic process"/>
    <property type="evidence" value="ECO:0007669"/>
    <property type="project" value="UniProtKB-KW"/>
</dbReference>
<sequence>MRPSPQLESIGGGGEDHGPISQLLIYYYYYVAERPHCITTMAPPSVLENCLEDSNSETYPDINWEDIGFSLVPTDYMYVMKCAKGEKFSHGNLIRYGTFEVSPAAGILNYGQGIFEGLKAYRTEEGSILLFRPEENALRMKAGADRLCMTSPSVEQFINAVKDTVLANKRWVPPAGRGTLYLRPLLMGTGAALGVGPSTEYTFLIYCSPVSNYHKGPLNFKVEEKLYRAISGLSGTGGIKSVTNYAPVYPATTEAKAEGFSDVLFLDAATGKHIEEGSACNMFVVKGNAICTPTTDGAILPGITRKSVIAIAIDLGYQVMERGVTVEEMLVADELFCTGTAVVVNNIASVTYKNTKIEYKTGAETVAQKLRKTLLGIQTGTIEDRKGWTVRVL</sequence>
<dbReference type="FunFam" id="3.30.470.10:FF:000003">
    <property type="entry name" value="Branched-chain-amino-acid aminotransferase"/>
    <property type="match status" value="1"/>
</dbReference>
<comment type="catalytic activity">
    <reaction evidence="9">
        <text>L-leucine + 2-oxoglutarate = 4-methyl-2-oxopentanoate + L-glutamate</text>
        <dbReference type="Rhea" id="RHEA:18321"/>
        <dbReference type="ChEBI" id="CHEBI:16810"/>
        <dbReference type="ChEBI" id="CHEBI:17865"/>
        <dbReference type="ChEBI" id="CHEBI:29985"/>
        <dbReference type="ChEBI" id="CHEBI:57427"/>
        <dbReference type="EC" id="2.6.1.42"/>
    </reaction>
</comment>
<dbReference type="InterPro" id="IPR043132">
    <property type="entry name" value="BCAT-like_C"/>
</dbReference>
<evidence type="ECO:0000256" key="1">
    <source>
        <dbReference type="ARBA" id="ARBA00001933"/>
    </source>
</evidence>
<evidence type="ECO:0000313" key="11">
    <source>
        <dbReference type="Proteomes" id="UP000289738"/>
    </source>
</evidence>
<organism evidence="10 11">
    <name type="scientific">Arachis hypogaea</name>
    <name type="common">Peanut</name>
    <dbReference type="NCBI Taxonomy" id="3818"/>
    <lineage>
        <taxon>Eukaryota</taxon>
        <taxon>Viridiplantae</taxon>
        <taxon>Streptophyta</taxon>
        <taxon>Embryophyta</taxon>
        <taxon>Tracheophyta</taxon>
        <taxon>Spermatophyta</taxon>
        <taxon>Magnoliopsida</taxon>
        <taxon>eudicotyledons</taxon>
        <taxon>Gunneridae</taxon>
        <taxon>Pentapetalae</taxon>
        <taxon>rosids</taxon>
        <taxon>fabids</taxon>
        <taxon>Fabales</taxon>
        <taxon>Fabaceae</taxon>
        <taxon>Papilionoideae</taxon>
        <taxon>50 kb inversion clade</taxon>
        <taxon>dalbergioids sensu lato</taxon>
        <taxon>Dalbergieae</taxon>
        <taxon>Pterocarpus clade</taxon>
        <taxon>Arachis</taxon>
    </lineage>
</organism>
<dbReference type="GO" id="GO:0052655">
    <property type="term" value="F:L-valine-2-oxoglutarate transaminase activity"/>
    <property type="evidence" value="ECO:0007669"/>
    <property type="project" value="RHEA"/>
</dbReference>
<evidence type="ECO:0000256" key="4">
    <source>
        <dbReference type="ARBA" id="ARBA00022679"/>
    </source>
</evidence>
<dbReference type="SUPFAM" id="SSF56752">
    <property type="entry name" value="D-aminoacid aminotransferase-like PLP-dependent enzymes"/>
    <property type="match status" value="1"/>
</dbReference>
<dbReference type="EC" id="2.6.1.42" evidence="9"/>
<dbReference type="InterPro" id="IPR036038">
    <property type="entry name" value="Aminotransferase-like"/>
</dbReference>
<reference evidence="10 11" key="1">
    <citation type="submission" date="2019-01" db="EMBL/GenBank/DDBJ databases">
        <title>Sequencing of cultivated peanut Arachis hypogaea provides insights into genome evolution and oil improvement.</title>
        <authorList>
            <person name="Chen X."/>
        </authorList>
    </citation>
    <scope>NUCLEOTIDE SEQUENCE [LARGE SCALE GENOMIC DNA]</scope>
    <source>
        <strain evidence="11">cv. Fuhuasheng</strain>
        <tissue evidence="10">Leaves</tissue>
    </source>
</reference>
<dbReference type="InterPro" id="IPR005786">
    <property type="entry name" value="B_amino_transII"/>
</dbReference>
<evidence type="ECO:0000256" key="9">
    <source>
        <dbReference type="RuleBase" id="RU004517"/>
    </source>
</evidence>
<proteinExistence type="inferred from homology"/>
<comment type="cofactor">
    <cofactor evidence="1 8">
        <name>pyridoxal 5'-phosphate</name>
        <dbReference type="ChEBI" id="CHEBI:597326"/>
    </cofactor>
</comment>
<evidence type="ECO:0000256" key="5">
    <source>
        <dbReference type="ARBA" id="ARBA00022898"/>
    </source>
</evidence>
<protein>
    <recommendedName>
        <fullName evidence="9">Branched-chain-amino-acid aminotransferase</fullName>
        <ecNumber evidence="9">2.6.1.42</ecNumber>
    </recommendedName>
</protein>
<comment type="similarity">
    <text evidence="2 7">Belongs to the class-IV pyridoxal-phosphate-dependent aminotransferase family.</text>
</comment>
<keyword evidence="3 9" id="KW-0032">Aminotransferase</keyword>
<evidence type="ECO:0000256" key="8">
    <source>
        <dbReference type="RuleBase" id="RU004516"/>
    </source>
</evidence>
<dbReference type="EMBL" id="SDMP01000002">
    <property type="protein sequence ID" value="RYR71544.1"/>
    <property type="molecule type" value="Genomic_DNA"/>
</dbReference>
<comment type="catalytic activity">
    <reaction evidence="9">
        <text>L-valine + 2-oxoglutarate = 3-methyl-2-oxobutanoate + L-glutamate</text>
        <dbReference type="Rhea" id="RHEA:24813"/>
        <dbReference type="ChEBI" id="CHEBI:11851"/>
        <dbReference type="ChEBI" id="CHEBI:16810"/>
        <dbReference type="ChEBI" id="CHEBI:29985"/>
        <dbReference type="ChEBI" id="CHEBI:57762"/>
        <dbReference type="EC" id="2.6.1.42"/>
    </reaction>
</comment>
<gene>
    <name evidence="10" type="ORF">Ahy_A02g005790</name>
</gene>
<dbReference type="NCBIfam" id="NF009897">
    <property type="entry name" value="PRK13357.1"/>
    <property type="match status" value="1"/>
</dbReference>
<evidence type="ECO:0000313" key="10">
    <source>
        <dbReference type="EMBL" id="RYR71544.1"/>
    </source>
</evidence>
<dbReference type="PROSITE" id="PS00770">
    <property type="entry name" value="AA_TRANSFER_CLASS_4"/>
    <property type="match status" value="1"/>
</dbReference>
<dbReference type="PANTHER" id="PTHR42825:SF28">
    <property type="entry name" value="BRANCHED-CHAIN-AMINO-ACID AMINOTRANSFERASE 7-RELATED"/>
    <property type="match status" value="1"/>
</dbReference>